<gene>
    <name evidence="1" type="ORF">GCM10007304_43120</name>
</gene>
<dbReference type="Gene3D" id="3.30.530.20">
    <property type="match status" value="1"/>
</dbReference>
<proteinExistence type="predicted"/>
<dbReference type="SUPFAM" id="SSF55961">
    <property type="entry name" value="Bet v1-like"/>
    <property type="match status" value="1"/>
</dbReference>
<dbReference type="Proteomes" id="UP000654257">
    <property type="component" value="Unassembled WGS sequence"/>
</dbReference>
<sequence length="160" mass="17511">MTDYTIGAAVVVTDITGPLLRKVASMNHGYVVPSRHVSQVIRRSPEEVYEFAADPANLPRWAAGLANSPVSIEGDRLIAESPMGRVTVSFVPRNDLGVLDHDVTLPSGTTVNNPVRVLSHPNGSEILFTVRQIELSDEEFDRDLGLVAEDLNRLKELLEP</sequence>
<accession>A0A917G6Q9</accession>
<evidence type="ECO:0000313" key="2">
    <source>
        <dbReference type="Proteomes" id="UP000654257"/>
    </source>
</evidence>
<dbReference type="EMBL" id="BMCU01000005">
    <property type="protein sequence ID" value="GGG24652.1"/>
    <property type="molecule type" value="Genomic_DNA"/>
</dbReference>
<dbReference type="AlphaFoldDB" id="A0A917G6Q9"/>
<reference evidence="1" key="2">
    <citation type="submission" date="2020-09" db="EMBL/GenBank/DDBJ databases">
        <authorList>
            <person name="Sun Q."/>
            <person name="Sedlacek I."/>
        </authorList>
    </citation>
    <scope>NUCLEOTIDE SEQUENCE</scope>
    <source>
        <strain evidence="1">CCM 7905</strain>
    </source>
</reference>
<reference evidence="1" key="1">
    <citation type="journal article" date="2014" name="Int. J. Syst. Evol. Microbiol.">
        <title>Complete genome sequence of Corynebacterium casei LMG S-19264T (=DSM 44701T), isolated from a smear-ripened cheese.</title>
        <authorList>
            <consortium name="US DOE Joint Genome Institute (JGI-PGF)"/>
            <person name="Walter F."/>
            <person name="Albersmeier A."/>
            <person name="Kalinowski J."/>
            <person name="Ruckert C."/>
        </authorList>
    </citation>
    <scope>NUCLEOTIDE SEQUENCE</scope>
    <source>
        <strain evidence="1">CCM 7905</strain>
    </source>
</reference>
<organism evidence="1 2">
    <name type="scientific">Rhodococcoides trifolii</name>
    <dbReference type="NCBI Taxonomy" id="908250"/>
    <lineage>
        <taxon>Bacteria</taxon>
        <taxon>Bacillati</taxon>
        <taxon>Actinomycetota</taxon>
        <taxon>Actinomycetes</taxon>
        <taxon>Mycobacteriales</taxon>
        <taxon>Nocardiaceae</taxon>
        <taxon>Rhodococcoides</taxon>
    </lineage>
</organism>
<protein>
    <submittedName>
        <fullName evidence="1">Polyketide cyclase</fullName>
    </submittedName>
</protein>
<comment type="caution">
    <text evidence="1">The sequence shown here is derived from an EMBL/GenBank/DDBJ whole genome shotgun (WGS) entry which is preliminary data.</text>
</comment>
<keyword evidence="2" id="KW-1185">Reference proteome</keyword>
<name>A0A917G6Q9_9NOCA</name>
<dbReference type="InterPro" id="IPR023393">
    <property type="entry name" value="START-like_dom_sf"/>
</dbReference>
<evidence type="ECO:0000313" key="1">
    <source>
        <dbReference type="EMBL" id="GGG24652.1"/>
    </source>
</evidence>